<dbReference type="SUPFAM" id="SSF56645">
    <property type="entry name" value="Acyl-CoA dehydrogenase NM domain-like"/>
    <property type="match status" value="1"/>
</dbReference>
<dbReference type="Gene3D" id="1.10.540.10">
    <property type="entry name" value="Acyl-CoA dehydrogenase/oxidase, N-terminal domain"/>
    <property type="match status" value="1"/>
</dbReference>
<evidence type="ECO:0000259" key="2">
    <source>
        <dbReference type="Pfam" id="PF08028"/>
    </source>
</evidence>
<evidence type="ECO:0000256" key="1">
    <source>
        <dbReference type="ARBA" id="ARBA00023002"/>
    </source>
</evidence>
<dbReference type="Proteomes" id="UP000216020">
    <property type="component" value="Unassembled WGS sequence"/>
</dbReference>
<dbReference type="InterPro" id="IPR037069">
    <property type="entry name" value="AcylCoA_DH/ox_N_sf"/>
</dbReference>
<feature type="domain" description="Acyl-CoA dehydrogenase C-terminal" evidence="2">
    <location>
        <begin position="243"/>
        <end position="374"/>
    </location>
</feature>
<dbReference type="Gene3D" id="2.40.110.10">
    <property type="entry name" value="Butyryl-CoA Dehydrogenase, subunit A, domain 2"/>
    <property type="match status" value="1"/>
</dbReference>
<dbReference type="InterPro" id="IPR009100">
    <property type="entry name" value="AcylCoA_DH/oxidase_NM_dom_sf"/>
</dbReference>
<evidence type="ECO:0000313" key="4">
    <source>
        <dbReference type="Proteomes" id="UP000216020"/>
    </source>
</evidence>
<comment type="caution">
    <text evidence="3">The sequence shown here is derived from an EMBL/GenBank/DDBJ whole genome shotgun (WGS) entry which is preliminary data.</text>
</comment>
<dbReference type="RefSeq" id="WP_094852336.1">
    <property type="nucleotide sequence ID" value="NZ_NEVM01000001.1"/>
</dbReference>
<dbReference type="PANTHER" id="PTHR43884:SF12">
    <property type="entry name" value="ISOVALERYL-COA DEHYDROGENASE, MITOCHONDRIAL-RELATED"/>
    <property type="match status" value="1"/>
</dbReference>
<dbReference type="PIRSF" id="PIRSF016578">
    <property type="entry name" value="HsaA"/>
    <property type="match status" value="1"/>
</dbReference>
<dbReference type="InterPro" id="IPR036250">
    <property type="entry name" value="AcylCo_DH-like_C"/>
</dbReference>
<dbReference type="InterPro" id="IPR046373">
    <property type="entry name" value="Acyl-CoA_Oxase/DH_mid-dom_sf"/>
</dbReference>
<evidence type="ECO:0000313" key="3">
    <source>
        <dbReference type="EMBL" id="OZI38235.1"/>
    </source>
</evidence>
<dbReference type="GO" id="GO:0008470">
    <property type="term" value="F:3-methylbutanoyl-CoA dehydrogenase activity"/>
    <property type="evidence" value="ECO:0007669"/>
    <property type="project" value="TreeGrafter"/>
</dbReference>
<dbReference type="InterPro" id="IPR013107">
    <property type="entry name" value="Acyl-CoA_DH_C"/>
</dbReference>
<dbReference type="GO" id="GO:0004497">
    <property type="term" value="F:monooxygenase activity"/>
    <property type="evidence" value="ECO:0007669"/>
    <property type="project" value="UniProtKB-KW"/>
</dbReference>
<dbReference type="PANTHER" id="PTHR43884">
    <property type="entry name" value="ACYL-COA DEHYDROGENASE"/>
    <property type="match status" value="1"/>
</dbReference>
<keyword evidence="1" id="KW-0560">Oxidoreductase</keyword>
<proteinExistence type="predicted"/>
<protein>
    <submittedName>
        <fullName evidence="3">Monooxygenase</fullName>
    </submittedName>
</protein>
<keyword evidence="4" id="KW-1185">Reference proteome</keyword>
<gene>
    <name evidence="3" type="ORF">CAL29_07880</name>
</gene>
<organism evidence="3 4">
    <name type="scientific">Bordetella genomosp. 10</name>
    <dbReference type="NCBI Taxonomy" id="1416804"/>
    <lineage>
        <taxon>Bacteria</taxon>
        <taxon>Pseudomonadati</taxon>
        <taxon>Pseudomonadota</taxon>
        <taxon>Betaproteobacteria</taxon>
        <taxon>Burkholderiales</taxon>
        <taxon>Alcaligenaceae</taxon>
        <taxon>Bordetella</taxon>
    </lineage>
</organism>
<dbReference type="SUPFAM" id="SSF47203">
    <property type="entry name" value="Acyl-CoA dehydrogenase C-terminal domain-like"/>
    <property type="match status" value="1"/>
</dbReference>
<name>A0A261SM48_9BORD</name>
<dbReference type="OrthoDB" id="6184213at2"/>
<dbReference type="EMBL" id="NEVM01000001">
    <property type="protein sequence ID" value="OZI38235.1"/>
    <property type="molecule type" value="Genomic_DNA"/>
</dbReference>
<accession>A0A261SM48</accession>
<dbReference type="GO" id="GO:0050660">
    <property type="term" value="F:flavin adenine dinucleotide binding"/>
    <property type="evidence" value="ECO:0007669"/>
    <property type="project" value="InterPro"/>
</dbReference>
<dbReference type="Gene3D" id="1.20.140.10">
    <property type="entry name" value="Butyryl-CoA Dehydrogenase, subunit A, domain 3"/>
    <property type="match status" value="1"/>
</dbReference>
<dbReference type="Pfam" id="PF08028">
    <property type="entry name" value="Acyl-CoA_dh_2"/>
    <property type="match status" value="1"/>
</dbReference>
<dbReference type="AlphaFoldDB" id="A0A261SM48"/>
<keyword evidence="3" id="KW-0503">Monooxygenase</keyword>
<dbReference type="GO" id="GO:0006552">
    <property type="term" value="P:L-leucine catabolic process"/>
    <property type="evidence" value="ECO:0007669"/>
    <property type="project" value="TreeGrafter"/>
</dbReference>
<reference evidence="4" key="1">
    <citation type="submission" date="2017-05" db="EMBL/GenBank/DDBJ databases">
        <title>Complete and WGS of Bordetella genogroups.</title>
        <authorList>
            <person name="Spilker T."/>
            <person name="Lipuma J."/>
        </authorList>
    </citation>
    <scope>NUCLEOTIDE SEQUENCE [LARGE SCALE GENOMIC DNA]</scope>
    <source>
        <strain evidence="4">AU16122</strain>
    </source>
</reference>
<sequence length="399" mass="43653">MAFDLDTSNPWYAKAARLRERYAVDAAANDKAGGRPLAQLALLKESGLLKLLLPTDLGGDGQPWSAALRIGREFAKADGAMGHLYGYHFSALLGLGLRGDPERARHYWRESARNNWFWGNTANSFSRSLFGRPDGDGYILDGFRPFTSGAHIADRLSIAWENPEGTERRFAAIPADRAGVVIEHDWDGLGQTQTGSGRVSYHGVRVHADEILGGPVPFQPTASGAAPYRTLGPLVQQSVLLNVFVGSAQGALLAARDYTLTHSRPWIHSGLQKHADDPWIQRQYGELWTQTRAATLLADRAAAALDRAWARGEALSADERGEAALAVAAANVLAGDVALRVTREMFEVMGARSATRTLGFDRYWRNVRIHTLHNPAEYKTRNVGRWLLGLGHPAPGTFQ</sequence>